<protein>
    <recommendedName>
        <fullName evidence="6">Lipopolysaccharide biosynthesis protein</fullName>
    </recommendedName>
</protein>
<keyword evidence="3" id="KW-0472">Membrane</keyword>
<feature type="coiled-coil region" evidence="1">
    <location>
        <begin position="356"/>
        <end position="400"/>
    </location>
</feature>
<proteinExistence type="predicted"/>
<keyword evidence="3" id="KW-1133">Transmembrane helix</keyword>
<dbReference type="PANTHER" id="PTHR32309">
    <property type="entry name" value="TYROSINE-PROTEIN KINASE"/>
    <property type="match status" value="1"/>
</dbReference>
<dbReference type="GO" id="GO:0005886">
    <property type="term" value="C:plasma membrane"/>
    <property type="evidence" value="ECO:0007669"/>
    <property type="project" value="TreeGrafter"/>
</dbReference>
<feature type="region of interest" description="Disordered" evidence="2">
    <location>
        <begin position="676"/>
        <end position="698"/>
    </location>
</feature>
<accession>A0A4S3MLD4</accession>
<evidence type="ECO:0000313" key="5">
    <source>
        <dbReference type="Proteomes" id="UP000309450"/>
    </source>
</evidence>
<keyword evidence="3" id="KW-0812">Transmembrane</keyword>
<sequence>MAISLAVMPPAEDYDPPTPRADSVPVPGPLDILARAMRGRWRPALAAGAVLATVLGTAGYLAGVELFASQAILRVFPQESNILYATGDDSVLKTFDSFVKAETSYVASHPVMARAVDTLLRERPDMATGMRVSDLTGSVEIRRNDSLIVLTTRSREAAFAADKLEAVVAAYLSLVQEAEAARSAVRLSELLARETELAGRVSSLTRAQLDIGGEFGIGAIAKAHGEKIAQIDQLAGRLSEIEATIEALSADQGGASADTADAEIMRATLLDRTMADIGFERAKLLSQLASLRASYDGRSNLRFVQAEKELIDRIGVIEAALADRREQIRVLGQTGALTDASATGAPTSLADITMVRDRIAEQLETARAEARDLNRRRIDLERVEREIEEDGKLLAETRRALEVIRLESGRALPGYAVLMSPPSEPATPADDSRKLLAAGGLAGGLALGLLGALGLGLRDRRLRFSETLAPVAHRVPVVDVSAAGDTDLNAADRLRNALQLHPLRTPRLVGRAPVIAVTRADHGPTTALARALAESHARGHLRTLFVEADIGGRPDLAAPAGWSDLLAGRPVDPVPVEGQADLWELRAGTLEGARDRTATAAMVRTAIDRLAQSFDVIILSSGSLSDRLATRFMLSASDVGVLCTRPHNDRATVLAQIETLDTLPRNGSITILREALPGDPGLRGRTDPQDTKLPGKGITSSWLGIGRLGASA</sequence>
<dbReference type="InterPro" id="IPR050445">
    <property type="entry name" value="Bact_polysacc_biosynth/exp"/>
</dbReference>
<gene>
    <name evidence="4" type="ORF">E7811_14635</name>
</gene>
<dbReference type="EMBL" id="SSND01000004">
    <property type="protein sequence ID" value="THD82299.1"/>
    <property type="molecule type" value="Genomic_DNA"/>
</dbReference>
<dbReference type="GO" id="GO:0004713">
    <property type="term" value="F:protein tyrosine kinase activity"/>
    <property type="evidence" value="ECO:0007669"/>
    <property type="project" value="TreeGrafter"/>
</dbReference>
<organism evidence="4 5">
    <name type="scientific">Aliigemmobacter aestuarii</name>
    <dbReference type="NCBI Taxonomy" id="1445661"/>
    <lineage>
        <taxon>Bacteria</taxon>
        <taxon>Pseudomonadati</taxon>
        <taxon>Pseudomonadota</taxon>
        <taxon>Alphaproteobacteria</taxon>
        <taxon>Rhodobacterales</taxon>
        <taxon>Paracoccaceae</taxon>
        <taxon>Aliigemmobacter</taxon>
    </lineage>
</organism>
<dbReference type="InterPro" id="IPR027417">
    <property type="entry name" value="P-loop_NTPase"/>
</dbReference>
<dbReference type="AlphaFoldDB" id="A0A4S3MLD4"/>
<keyword evidence="5" id="KW-1185">Reference proteome</keyword>
<evidence type="ECO:0000313" key="4">
    <source>
        <dbReference type="EMBL" id="THD82299.1"/>
    </source>
</evidence>
<dbReference type="RefSeq" id="WP_136395407.1">
    <property type="nucleotide sequence ID" value="NZ_SSND01000004.1"/>
</dbReference>
<feature type="transmembrane region" description="Helical" evidence="3">
    <location>
        <begin position="44"/>
        <end position="68"/>
    </location>
</feature>
<feature type="transmembrane region" description="Helical" evidence="3">
    <location>
        <begin position="435"/>
        <end position="457"/>
    </location>
</feature>
<dbReference type="Proteomes" id="UP000309450">
    <property type="component" value="Unassembled WGS sequence"/>
</dbReference>
<reference evidence="4 5" key="1">
    <citation type="submission" date="2019-04" db="EMBL/GenBank/DDBJ databases">
        <title>Draft genome sequence of Gemmobacter aestuarii sp. nov.</title>
        <authorList>
            <person name="Hameed A."/>
            <person name="Lin S.-Y."/>
            <person name="Shahina M."/>
            <person name="Lai W.-A."/>
            <person name="Young C.-C."/>
        </authorList>
    </citation>
    <scope>NUCLEOTIDE SEQUENCE [LARGE SCALE GENOMIC DNA]</scope>
    <source>
        <strain evidence="4 5">CC-PW-75</strain>
    </source>
</reference>
<evidence type="ECO:0008006" key="6">
    <source>
        <dbReference type="Google" id="ProtNLM"/>
    </source>
</evidence>
<evidence type="ECO:0000256" key="1">
    <source>
        <dbReference type="SAM" id="Coils"/>
    </source>
</evidence>
<dbReference type="OrthoDB" id="7664357at2"/>
<keyword evidence="1" id="KW-0175">Coiled coil</keyword>
<dbReference type="PANTHER" id="PTHR32309:SF13">
    <property type="entry name" value="FERRIC ENTEROBACTIN TRANSPORT PROTEIN FEPE"/>
    <property type="match status" value="1"/>
</dbReference>
<evidence type="ECO:0000256" key="2">
    <source>
        <dbReference type="SAM" id="MobiDB-lite"/>
    </source>
</evidence>
<evidence type="ECO:0000256" key="3">
    <source>
        <dbReference type="SAM" id="Phobius"/>
    </source>
</evidence>
<dbReference type="Gene3D" id="3.40.50.300">
    <property type="entry name" value="P-loop containing nucleotide triphosphate hydrolases"/>
    <property type="match status" value="1"/>
</dbReference>
<name>A0A4S3MLD4_9RHOB</name>
<comment type="caution">
    <text evidence="4">The sequence shown here is derived from an EMBL/GenBank/DDBJ whole genome shotgun (WGS) entry which is preliminary data.</text>
</comment>